<evidence type="ECO:0000259" key="2">
    <source>
        <dbReference type="PROSITE" id="PS50041"/>
    </source>
</evidence>
<dbReference type="InParanoid" id="A0A340WLU6"/>
<feature type="domain" description="C-type lectin" evidence="2">
    <location>
        <begin position="184"/>
        <end position="292"/>
    </location>
</feature>
<feature type="region of interest" description="Disordered" evidence="1">
    <location>
        <begin position="341"/>
        <end position="422"/>
    </location>
</feature>
<organism evidence="3 4">
    <name type="scientific">Lipotes vexillifer</name>
    <name type="common">Yangtze river dolphin</name>
    <dbReference type="NCBI Taxonomy" id="118797"/>
    <lineage>
        <taxon>Eukaryota</taxon>
        <taxon>Metazoa</taxon>
        <taxon>Chordata</taxon>
        <taxon>Craniata</taxon>
        <taxon>Vertebrata</taxon>
        <taxon>Euteleostomi</taxon>
        <taxon>Mammalia</taxon>
        <taxon>Eutheria</taxon>
        <taxon>Laurasiatheria</taxon>
        <taxon>Artiodactyla</taxon>
        <taxon>Whippomorpha</taxon>
        <taxon>Cetacea</taxon>
        <taxon>Odontoceti</taxon>
        <taxon>Lipotidae</taxon>
        <taxon>Lipotes</taxon>
    </lineage>
</organism>
<dbReference type="GeneID" id="103080901"/>
<dbReference type="Gene3D" id="3.10.100.10">
    <property type="entry name" value="Mannose-Binding Protein A, subunit A"/>
    <property type="match status" value="2"/>
</dbReference>
<dbReference type="PROSITE" id="PS50041">
    <property type="entry name" value="C_TYPE_LECTIN_2"/>
    <property type="match status" value="2"/>
</dbReference>
<dbReference type="OrthoDB" id="6369810at2759"/>
<dbReference type="KEGG" id="lve:103080901"/>
<reference evidence="4" key="1">
    <citation type="submission" date="2025-08" db="UniProtKB">
        <authorList>
            <consortium name="RefSeq"/>
        </authorList>
    </citation>
    <scope>IDENTIFICATION</scope>
</reference>
<accession>A0A340WLU6</accession>
<feature type="domain" description="C-type lectin" evidence="2">
    <location>
        <begin position="13"/>
        <end position="117"/>
    </location>
</feature>
<evidence type="ECO:0000313" key="4">
    <source>
        <dbReference type="RefSeq" id="XP_007448602.1"/>
    </source>
</evidence>
<keyword evidence="3" id="KW-1185">Reference proteome</keyword>
<evidence type="ECO:0000256" key="1">
    <source>
        <dbReference type="SAM" id="MobiDB-lite"/>
    </source>
</evidence>
<dbReference type="InterPro" id="IPR016186">
    <property type="entry name" value="C-type_lectin-like/link_sf"/>
</dbReference>
<sequence length="422" mass="45180">MTISPAPALQLTSDSKTFWRVEEELSWSEALECCWQHRTDLGDLQSMSDWSNIKTLYSLTSSTAAWIGLSFHVRLGGLRWSSGSTFSEGLCATLYSTAIFPSLGAASCTAQKPFICYYGVFRVIFWAWSLESIPQVVPKHFLSKLPLFRITDACVLQMRQAWPGTGQAGAGAEVQIGNLNLKRSDQERKWLAAVRYCCRHHTDLADLQTVTEETDKEALKSITSKTKAWIGLYFSVASGSLRWSSDTGASVPTWLQVPEFGAGLCAGLRSYWSFSPRISAVACSSLKPFICFDGALLSLAPVTGGWSSVSGGTSHRRVGCGRPGGAVSPISPALTLTGGVFLQTPPLDTGSQQPSLSSPTHPPQKSHLAQAAPGGVRRPSGLALSAMGVQGRARKNRAPRSTPASPPRPLGAAGPTEAFSLA</sequence>
<dbReference type="Proteomes" id="UP000265300">
    <property type="component" value="Unplaced"/>
</dbReference>
<feature type="compositionally biased region" description="Polar residues" evidence="1">
    <location>
        <begin position="349"/>
        <end position="359"/>
    </location>
</feature>
<dbReference type="SUPFAM" id="SSF56436">
    <property type="entry name" value="C-type lectin-like"/>
    <property type="match status" value="2"/>
</dbReference>
<dbReference type="SMART" id="SM00034">
    <property type="entry name" value="CLECT"/>
    <property type="match status" value="2"/>
</dbReference>
<dbReference type="Pfam" id="PF00059">
    <property type="entry name" value="Lectin_C"/>
    <property type="match status" value="2"/>
</dbReference>
<dbReference type="PANTHER" id="PTHR45784">
    <property type="entry name" value="C-TYPE LECTIN DOMAIN FAMILY 20 MEMBER A-RELATED"/>
    <property type="match status" value="1"/>
</dbReference>
<dbReference type="InterPro" id="IPR001304">
    <property type="entry name" value="C-type_lectin-like"/>
</dbReference>
<dbReference type="AlphaFoldDB" id="A0A340WLU6"/>
<evidence type="ECO:0000313" key="3">
    <source>
        <dbReference type="Proteomes" id="UP000265300"/>
    </source>
</evidence>
<gene>
    <name evidence="4" type="primary">LOC103080901</name>
</gene>
<dbReference type="PANTHER" id="PTHR45784:SF5">
    <property type="entry name" value="C-TYPE LECTIN DOMAIN FAMILY 20 MEMBER A-RELATED"/>
    <property type="match status" value="1"/>
</dbReference>
<proteinExistence type="predicted"/>
<name>A0A340WLU6_LIPVE</name>
<protein>
    <submittedName>
        <fullName evidence="4">Uncharacterized protein LOC103080901</fullName>
    </submittedName>
</protein>
<dbReference type="InterPro" id="IPR016187">
    <property type="entry name" value="CTDL_fold"/>
</dbReference>
<dbReference type="RefSeq" id="XP_007448602.1">
    <property type="nucleotide sequence ID" value="XM_007448540.1"/>
</dbReference>